<feature type="compositionally biased region" description="Basic and acidic residues" evidence="2">
    <location>
        <begin position="327"/>
        <end position="338"/>
    </location>
</feature>
<accession>A0A510KY95</accession>
<name>A0A510KY95_9FUSO</name>
<dbReference type="SUPFAM" id="SSF50814">
    <property type="entry name" value="Lipocalins"/>
    <property type="match status" value="1"/>
</dbReference>
<organism evidence="3 4">
    <name type="scientific">Leptotrichia wadei</name>
    <dbReference type="NCBI Taxonomy" id="157687"/>
    <lineage>
        <taxon>Bacteria</taxon>
        <taxon>Fusobacteriati</taxon>
        <taxon>Fusobacteriota</taxon>
        <taxon>Fusobacteriia</taxon>
        <taxon>Fusobacteriales</taxon>
        <taxon>Leptotrichiaceae</taxon>
        <taxon>Leptotrichia</taxon>
    </lineage>
</organism>
<keyword evidence="1" id="KW-0175">Coiled coil</keyword>
<evidence type="ECO:0000313" key="3">
    <source>
        <dbReference type="EMBL" id="BBM55173.1"/>
    </source>
</evidence>
<gene>
    <name evidence="3" type="ORF">JMUB3936_1457</name>
</gene>
<feature type="region of interest" description="Disordered" evidence="2">
    <location>
        <begin position="1"/>
        <end position="22"/>
    </location>
</feature>
<dbReference type="Proteomes" id="UP000321944">
    <property type="component" value="Chromosome"/>
</dbReference>
<evidence type="ECO:0000256" key="2">
    <source>
        <dbReference type="SAM" id="MobiDB-lite"/>
    </source>
</evidence>
<dbReference type="EMBL" id="AP019841">
    <property type="protein sequence ID" value="BBM55173.1"/>
    <property type="molecule type" value="Genomic_DNA"/>
</dbReference>
<feature type="compositionally biased region" description="Basic and acidic residues" evidence="2">
    <location>
        <begin position="9"/>
        <end position="22"/>
    </location>
</feature>
<reference evidence="3 4" key="1">
    <citation type="submission" date="2019-07" db="EMBL/GenBank/DDBJ databases">
        <title>Complete Genome Sequence of Leptotrichia wadei Strain JMUB3936.</title>
        <authorList>
            <person name="Watanabe S."/>
            <person name="Cui L."/>
        </authorList>
    </citation>
    <scope>NUCLEOTIDE SEQUENCE [LARGE SCALE GENOMIC DNA]</scope>
    <source>
        <strain evidence="3 4">JMUB3936</strain>
    </source>
</reference>
<sequence length="338" mass="40427">MFAGGSRKAVSENKSGEKKISGNRVEDEAIKIDIIINKDSNTDFENEDLEKTDDEDGDLIYLDRIQDEEEEKQQKKLKKTNRIERFIKKIDDKVNPIIKFQTAKSYGTWYLIKTDDNSEKNLKNVRYDFLQEENGYRIIKSYFDPQTDKWNEEMQRGWIEEKKGNVYLDIEKKYFKNNRNEIIFFDKNYRYMIIRYYNGVTRVLSRYPNNNKISLENDELDEFEKIVDNKSNLKNLDYDVNMKSIRELENERKKAELKNRTDDLERRLSENPASVFQIDTIGAKREFERRMRKEGMTRFETKDGTKSVEVIELNDEDLKNKNLKNKNKIENNGKDTKK</sequence>
<feature type="coiled-coil region" evidence="1">
    <location>
        <begin position="238"/>
        <end position="267"/>
    </location>
</feature>
<evidence type="ECO:0000256" key="1">
    <source>
        <dbReference type="SAM" id="Coils"/>
    </source>
</evidence>
<dbReference type="AlphaFoldDB" id="A0A510KY95"/>
<feature type="region of interest" description="Disordered" evidence="2">
    <location>
        <begin position="319"/>
        <end position="338"/>
    </location>
</feature>
<proteinExistence type="predicted"/>
<protein>
    <submittedName>
        <fullName evidence="3">Uncharacterized protein</fullName>
    </submittedName>
</protein>
<dbReference type="Gene3D" id="2.40.128.20">
    <property type="match status" value="1"/>
</dbReference>
<evidence type="ECO:0000313" key="4">
    <source>
        <dbReference type="Proteomes" id="UP000321944"/>
    </source>
</evidence>
<dbReference type="InterPro" id="IPR012674">
    <property type="entry name" value="Calycin"/>
</dbReference>